<reference evidence="1" key="1">
    <citation type="submission" date="2014-11" db="EMBL/GenBank/DDBJ databases">
        <authorList>
            <person name="Amaro Gonzalez C."/>
        </authorList>
    </citation>
    <scope>NUCLEOTIDE SEQUENCE</scope>
</reference>
<accession>A0A0E9T5Y2</accession>
<sequence length="37" mass="4293">MTFSIEVREKWLGTDIGRNFFDYADAAIDFLLRKVPG</sequence>
<proteinExistence type="predicted"/>
<reference evidence="1" key="2">
    <citation type="journal article" date="2015" name="Fish Shellfish Immunol.">
        <title>Early steps in the European eel (Anguilla anguilla)-Vibrio vulnificus interaction in the gills: Role of the RtxA13 toxin.</title>
        <authorList>
            <person name="Callol A."/>
            <person name="Pajuelo D."/>
            <person name="Ebbesson L."/>
            <person name="Teles M."/>
            <person name="MacKenzie S."/>
            <person name="Amaro C."/>
        </authorList>
    </citation>
    <scope>NUCLEOTIDE SEQUENCE</scope>
</reference>
<organism evidence="1">
    <name type="scientific">Anguilla anguilla</name>
    <name type="common">European freshwater eel</name>
    <name type="synonym">Muraena anguilla</name>
    <dbReference type="NCBI Taxonomy" id="7936"/>
    <lineage>
        <taxon>Eukaryota</taxon>
        <taxon>Metazoa</taxon>
        <taxon>Chordata</taxon>
        <taxon>Craniata</taxon>
        <taxon>Vertebrata</taxon>
        <taxon>Euteleostomi</taxon>
        <taxon>Actinopterygii</taxon>
        <taxon>Neopterygii</taxon>
        <taxon>Teleostei</taxon>
        <taxon>Anguilliformes</taxon>
        <taxon>Anguillidae</taxon>
        <taxon>Anguilla</taxon>
    </lineage>
</organism>
<dbReference type="EMBL" id="GBXM01054087">
    <property type="protein sequence ID" value="JAH54490.1"/>
    <property type="molecule type" value="Transcribed_RNA"/>
</dbReference>
<dbReference type="AlphaFoldDB" id="A0A0E9T5Y2"/>
<dbReference type="EMBL" id="GBXM01059513">
    <property type="protein sequence ID" value="JAH49064.1"/>
    <property type="molecule type" value="Transcribed_RNA"/>
</dbReference>
<protein>
    <submittedName>
        <fullName evidence="1">Uncharacterized protein</fullName>
    </submittedName>
</protein>
<evidence type="ECO:0000313" key="1">
    <source>
        <dbReference type="EMBL" id="JAH49064.1"/>
    </source>
</evidence>
<name>A0A0E9T5Y2_ANGAN</name>